<evidence type="ECO:0000256" key="1">
    <source>
        <dbReference type="SAM" id="MobiDB-lite"/>
    </source>
</evidence>
<dbReference type="InterPro" id="IPR034660">
    <property type="entry name" value="DinB/YfiT-like"/>
</dbReference>
<feature type="domain" description="DinB-like" evidence="2">
    <location>
        <begin position="136"/>
        <end position="256"/>
    </location>
</feature>
<dbReference type="InterPro" id="IPR024775">
    <property type="entry name" value="DinB-like"/>
</dbReference>
<reference evidence="3 4" key="1">
    <citation type="journal article" date="2019" name="Nat. Microbiol.">
        <title>Mediterranean grassland soil C-N compound turnover is dependent on rainfall and depth, and is mediated by genomically divergent microorganisms.</title>
        <authorList>
            <person name="Diamond S."/>
            <person name="Andeer P.F."/>
            <person name="Li Z."/>
            <person name="Crits-Christoph A."/>
            <person name="Burstein D."/>
            <person name="Anantharaman K."/>
            <person name="Lane K.R."/>
            <person name="Thomas B.C."/>
            <person name="Pan C."/>
            <person name="Northen T.R."/>
            <person name="Banfield J.F."/>
        </authorList>
    </citation>
    <scope>NUCLEOTIDE SEQUENCE [LARGE SCALE GENOMIC DNA]</scope>
    <source>
        <strain evidence="3">WS_1</strain>
    </source>
</reference>
<dbReference type="AlphaFoldDB" id="A0A538SJW1"/>
<dbReference type="Gene3D" id="1.20.120.450">
    <property type="entry name" value="dinb family like domain"/>
    <property type="match status" value="1"/>
</dbReference>
<dbReference type="SUPFAM" id="SSF109854">
    <property type="entry name" value="DinB/YfiT-like putative metalloenzymes"/>
    <property type="match status" value="1"/>
</dbReference>
<protein>
    <submittedName>
        <fullName evidence="3">DinB family protein</fullName>
    </submittedName>
</protein>
<dbReference type="EMBL" id="VBOR01000001">
    <property type="protein sequence ID" value="TMQ51642.1"/>
    <property type="molecule type" value="Genomic_DNA"/>
</dbReference>
<dbReference type="Proteomes" id="UP000316292">
    <property type="component" value="Unassembled WGS sequence"/>
</dbReference>
<accession>A0A538SJW1</accession>
<comment type="caution">
    <text evidence="3">The sequence shown here is derived from an EMBL/GenBank/DDBJ whole genome shotgun (WGS) entry which is preliminary data.</text>
</comment>
<name>A0A538SJW1_UNCEI</name>
<evidence type="ECO:0000259" key="2">
    <source>
        <dbReference type="Pfam" id="PF12867"/>
    </source>
</evidence>
<dbReference type="Pfam" id="PF12867">
    <property type="entry name" value="DinB_2"/>
    <property type="match status" value="1"/>
</dbReference>
<proteinExistence type="predicted"/>
<sequence length="262" mass="29356">MSGDPVLRIREPQRADRAGDLYLPRGIDRGGPERPPLATGGTRRGDLRAVPRPRDQRGALRAHGRDRPHRALHVPPVLPEGRRRHRYRGQILHVGERLADAAVMAERTVGMTVERDRIVDQLKRSFEGEAWHGPSVLEALEGVTWKQALGKPIPGAHGIWELVLHMTTWEDVVRRRLLGENPDITSELDWPPIRDKSKEGWAKALESLKAGHARLQKVAAQVEDEQLDSSPTGKHSTRYVLLHGAVQHDLYHAGQISILKKG</sequence>
<evidence type="ECO:0000313" key="3">
    <source>
        <dbReference type="EMBL" id="TMQ51642.1"/>
    </source>
</evidence>
<feature type="compositionally biased region" description="Basic and acidic residues" evidence="1">
    <location>
        <begin position="43"/>
        <end position="58"/>
    </location>
</feature>
<organism evidence="3 4">
    <name type="scientific">Eiseniibacteriota bacterium</name>
    <dbReference type="NCBI Taxonomy" id="2212470"/>
    <lineage>
        <taxon>Bacteria</taxon>
        <taxon>Candidatus Eiseniibacteriota</taxon>
    </lineage>
</organism>
<feature type="compositionally biased region" description="Basic and acidic residues" evidence="1">
    <location>
        <begin position="7"/>
        <end position="19"/>
    </location>
</feature>
<feature type="compositionally biased region" description="Basic residues" evidence="1">
    <location>
        <begin position="60"/>
        <end position="72"/>
    </location>
</feature>
<feature type="region of interest" description="Disordered" evidence="1">
    <location>
        <begin position="1"/>
        <end position="75"/>
    </location>
</feature>
<evidence type="ECO:0000313" key="4">
    <source>
        <dbReference type="Proteomes" id="UP000316292"/>
    </source>
</evidence>
<gene>
    <name evidence="3" type="ORF">E6K71_00015</name>
</gene>